<evidence type="ECO:0000256" key="1">
    <source>
        <dbReference type="SAM" id="MobiDB-lite"/>
    </source>
</evidence>
<reference evidence="4" key="1">
    <citation type="submission" date="2017-06" db="EMBL/GenBank/DDBJ databases">
        <authorList>
            <person name="Varghese N."/>
            <person name="Submissions S."/>
        </authorList>
    </citation>
    <scope>NUCLEOTIDE SEQUENCE [LARGE SCALE GENOMIC DNA]</scope>
    <source>
        <strain evidence="4">DSM 11116</strain>
    </source>
</reference>
<dbReference type="Pfam" id="PF13852">
    <property type="entry name" value="DUF4197"/>
    <property type="match status" value="1"/>
</dbReference>
<protein>
    <recommendedName>
        <fullName evidence="5">DUF4197 domain-containing protein</fullName>
    </recommendedName>
</protein>
<accession>A0A212TE98</accession>
<feature type="chain" id="PRO_5011308910" description="DUF4197 domain-containing protein" evidence="2">
    <location>
        <begin position="24"/>
        <end position="277"/>
    </location>
</feature>
<dbReference type="AlphaFoldDB" id="A0A212TE98"/>
<dbReference type="InterPro" id="IPR025245">
    <property type="entry name" value="DUF4197"/>
</dbReference>
<organism evidence="3 4">
    <name type="scientific">Hymenobacter gelipurpurascens</name>
    <dbReference type="NCBI Taxonomy" id="89968"/>
    <lineage>
        <taxon>Bacteria</taxon>
        <taxon>Pseudomonadati</taxon>
        <taxon>Bacteroidota</taxon>
        <taxon>Cytophagia</taxon>
        <taxon>Cytophagales</taxon>
        <taxon>Hymenobacteraceae</taxon>
        <taxon>Hymenobacter</taxon>
    </lineage>
</organism>
<evidence type="ECO:0000313" key="4">
    <source>
        <dbReference type="Proteomes" id="UP000198131"/>
    </source>
</evidence>
<keyword evidence="2" id="KW-0732">Signal</keyword>
<dbReference type="OrthoDB" id="5292580at2"/>
<dbReference type="RefSeq" id="WP_088842301.1">
    <property type="nucleotide sequence ID" value="NZ_FYEW01000001.1"/>
</dbReference>
<evidence type="ECO:0008006" key="5">
    <source>
        <dbReference type="Google" id="ProtNLM"/>
    </source>
</evidence>
<gene>
    <name evidence="3" type="ORF">SAMN06265337_1025</name>
</gene>
<name>A0A212TE98_9BACT</name>
<evidence type="ECO:0000313" key="3">
    <source>
        <dbReference type="EMBL" id="SNC64164.1"/>
    </source>
</evidence>
<dbReference type="EMBL" id="FYEW01000001">
    <property type="protein sequence ID" value="SNC64164.1"/>
    <property type="molecule type" value="Genomic_DNA"/>
</dbReference>
<sequence>MTPFRTFALGLGLALATTQLSQAQTKTTAKKTATTTKKTTTSAAKKTTPAKKTTTAKTTAKAKVVAPVVAVPVVAPLTADEATTGLRAALTQGVTRAIELGGSPEGFNSDADIRIPFPPEAQLVATTLRGLRLGALVDNFEIALNHSAETASAQAKPIFLGAVQNLNIQDALTLAASRQPDAATQLLRSGTEEQLRATLQPIVKQALDQTGATRLYAEMVNRYNKIPLMTPINAELTPYATQQTVNGLFTLVAEEEGRIRLRPAARGTEILKNVFGR</sequence>
<evidence type="ECO:0000256" key="2">
    <source>
        <dbReference type="SAM" id="SignalP"/>
    </source>
</evidence>
<feature type="signal peptide" evidence="2">
    <location>
        <begin position="1"/>
        <end position="23"/>
    </location>
</feature>
<dbReference type="Proteomes" id="UP000198131">
    <property type="component" value="Unassembled WGS sequence"/>
</dbReference>
<feature type="region of interest" description="Disordered" evidence="1">
    <location>
        <begin position="22"/>
        <end position="51"/>
    </location>
</feature>
<proteinExistence type="predicted"/>
<keyword evidence="4" id="KW-1185">Reference proteome</keyword>